<feature type="transmembrane region" description="Helical" evidence="5">
    <location>
        <begin position="113"/>
        <end position="137"/>
    </location>
</feature>
<name>A0A8R1TPB9_ONCVO</name>
<reference evidence="7" key="1">
    <citation type="submission" date="2013-10" db="EMBL/GenBank/DDBJ databases">
        <title>Genome sequencing of Onchocerca volvulus.</title>
        <authorList>
            <person name="Cotton J."/>
            <person name="Tsai J."/>
            <person name="Stanley E."/>
            <person name="Tracey A."/>
            <person name="Holroyd N."/>
            <person name="Lustigman S."/>
            <person name="Berriman M."/>
        </authorList>
    </citation>
    <scope>NUCLEOTIDE SEQUENCE</scope>
</reference>
<evidence type="ECO:0000256" key="3">
    <source>
        <dbReference type="ARBA" id="ARBA00022989"/>
    </source>
</evidence>
<evidence type="ECO:0008006" key="8">
    <source>
        <dbReference type="Google" id="ProtNLM"/>
    </source>
</evidence>
<evidence type="ECO:0000313" key="7">
    <source>
        <dbReference type="Proteomes" id="UP000024404"/>
    </source>
</evidence>
<dbReference type="EMBL" id="CMVM020000073">
    <property type="status" value="NOT_ANNOTATED_CDS"/>
    <property type="molecule type" value="Genomic_DNA"/>
</dbReference>
<dbReference type="Proteomes" id="UP000024404">
    <property type="component" value="Unassembled WGS sequence"/>
</dbReference>
<evidence type="ECO:0000256" key="2">
    <source>
        <dbReference type="ARBA" id="ARBA00022692"/>
    </source>
</evidence>
<dbReference type="PANTHER" id="PTHR46561">
    <property type="entry name" value="SERPENTINE RECEPTOR, CLASS AB (CLASS A-LIKE)-RELATED"/>
    <property type="match status" value="1"/>
</dbReference>
<dbReference type="SUPFAM" id="SSF81321">
    <property type="entry name" value="Family A G protein-coupled receptor-like"/>
    <property type="match status" value="1"/>
</dbReference>
<keyword evidence="3 5" id="KW-1133">Transmembrane helix</keyword>
<feature type="transmembrane region" description="Helical" evidence="5">
    <location>
        <begin position="244"/>
        <end position="264"/>
    </location>
</feature>
<feature type="transmembrane region" description="Helical" evidence="5">
    <location>
        <begin position="27"/>
        <end position="49"/>
    </location>
</feature>
<evidence type="ECO:0000256" key="5">
    <source>
        <dbReference type="SAM" id="Phobius"/>
    </source>
</evidence>
<comment type="subcellular location">
    <subcellularLocation>
        <location evidence="1">Membrane</location>
        <topology evidence="1">Multi-pass membrane protein</topology>
    </subcellularLocation>
</comment>
<dbReference type="EnsemblMetazoa" id="OVOC2259.1">
    <property type="protein sequence ID" value="OVOC2259.1"/>
    <property type="gene ID" value="WBGene00239068"/>
</dbReference>
<feature type="transmembrane region" description="Helical" evidence="5">
    <location>
        <begin position="284"/>
        <end position="307"/>
    </location>
</feature>
<keyword evidence="2 5" id="KW-0812">Transmembrane</keyword>
<dbReference type="InterPro" id="IPR019408">
    <property type="entry name" value="7TM_GPCR_serpentine_rcpt_Srab"/>
</dbReference>
<accession>A0A8R1TPB9</accession>
<dbReference type="Gene3D" id="1.20.1070.10">
    <property type="entry name" value="Rhodopsin 7-helix transmembrane proteins"/>
    <property type="match status" value="1"/>
</dbReference>
<feature type="transmembrane region" description="Helical" evidence="5">
    <location>
        <begin position="61"/>
        <end position="86"/>
    </location>
</feature>
<protein>
    <recommendedName>
        <fullName evidence="8">G-protein coupled receptors family 1 profile domain-containing protein</fullName>
    </recommendedName>
</protein>
<dbReference type="AlphaFoldDB" id="A0A8R1TPB9"/>
<evidence type="ECO:0000256" key="1">
    <source>
        <dbReference type="ARBA" id="ARBA00004141"/>
    </source>
</evidence>
<dbReference type="Pfam" id="PF10292">
    <property type="entry name" value="7TM_GPCR_Srab"/>
    <property type="match status" value="1"/>
</dbReference>
<evidence type="ECO:0000313" key="6">
    <source>
        <dbReference type="EnsemblMetazoa" id="OVOC2259.1"/>
    </source>
</evidence>
<proteinExistence type="predicted"/>
<feature type="transmembrane region" description="Helical" evidence="5">
    <location>
        <begin position="189"/>
        <end position="213"/>
    </location>
</feature>
<organism evidence="6 7">
    <name type="scientific">Onchocerca volvulus</name>
    <dbReference type="NCBI Taxonomy" id="6282"/>
    <lineage>
        <taxon>Eukaryota</taxon>
        <taxon>Metazoa</taxon>
        <taxon>Ecdysozoa</taxon>
        <taxon>Nematoda</taxon>
        <taxon>Chromadorea</taxon>
        <taxon>Rhabditida</taxon>
        <taxon>Spirurina</taxon>
        <taxon>Spiruromorpha</taxon>
        <taxon>Filarioidea</taxon>
        <taxon>Onchocercidae</taxon>
        <taxon>Onchocerca</taxon>
    </lineage>
</organism>
<keyword evidence="4 5" id="KW-0472">Membrane</keyword>
<sequence>MFNASMLPGICKMIKWIYVENSRMRSIFIIEFISSIFAICTALLILLAIIFNKKLHFNMRLLLICFWGAIIITCIGTLIDSSYYLIAIISKMDVELCDWLSFTQSDCIALRNVYYVGFLMIIVSTSFLAIERVIATLFYRTYERNPRRWLSISVALSQWFLIFPLMYYQNHDNEYIFPYCAYELFNSQMVANVQFGVITIQICSFVITIILWTHNNKKLLYRKSQNENINVRYQLRENISTSKLLVPLVTIVTIFVLTGVSSHILLPSQQTDNYSIIIDQLVKYFFYAEIQACFLPIASIILTIILYNTSKIIRSSIFHLFGLECCTKFGTKNSINILPNEFIHRTYFDQLQRK</sequence>
<keyword evidence="7" id="KW-1185">Reference proteome</keyword>
<evidence type="ECO:0000256" key="4">
    <source>
        <dbReference type="ARBA" id="ARBA00023136"/>
    </source>
</evidence>
<dbReference type="GO" id="GO:0016020">
    <property type="term" value="C:membrane"/>
    <property type="evidence" value="ECO:0007669"/>
    <property type="project" value="UniProtKB-SubCell"/>
</dbReference>
<feature type="transmembrane region" description="Helical" evidence="5">
    <location>
        <begin position="149"/>
        <end position="169"/>
    </location>
</feature>
<dbReference type="PANTHER" id="PTHR46561:SF15">
    <property type="entry name" value="G_PROTEIN_RECEP_F1_2 DOMAIN-CONTAINING PROTEIN"/>
    <property type="match status" value="1"/>
</dbReference>
<reference evidence="6" key="2">
    <citation type="submission" date="2022-06" db="UniProtKB">
        <authorList>
            <consortium name="EnsemblMetazoa"/>
        </authorList>
    </citation>
    <scope>IDENTIFICATION</scope>
</reference>
<dbReference type="InterPro" id="IPR053286">
    <property type="entry name" value="Nematode_rcpt-like_srab"/>
</dbReference>